<dbReference type="GO" id="GO:0005730">
    <property type="term" value="C:nucleolus"/>
    <property type="evidence" value="ECO:0007669"/>
    <property type="project" value="TreeGrafter"/>
</dbReference>
<dbReference type="InterPro" id="IPR031248">
    <property type="entry name" value="RNF213"/>
</dbReference>
<sequence length="271" mass="31498">DELWVHALQREGHTQSQFEEFFRKTPLGRYITKADPEMQAEFFHRYLQDFISMTMSVTCQEDLQLLCGALTCCVNELRLRHDDVMEKEVTSLPWVHAAYHEFKNRLQNLFRMISIEPQLAQVLRGNTHAREGDELVLDVYAAVACVEFLEPQALDTDGQRLVWLRQVKRLQVPIELVCSEESLRHYEERSMVMVHRVQTGWNRIFTLSLFVEHMLLGIEAVEKKLKPLVLEHTRGLCKVLEKNSDLKSEKPFEAVIGILKACKDGAMECIL</sequence>
<name>A0AAN8Q3M4_9TELE</name>
<evidence type="ECO:0000313" key="1">
    <source>
        <dbReference type="EMBL" id="KAK6278347.1"/>
    </source>
</evidence>
<dbReference type="GO" id="GO:2000051">
    <property type="term" value="P:negative regulation of non-canonical Wnt signaling pathway"/>
    <property type="evidence" value="ECO:0007669"/>
    <property type="project" value="TreeGrafter"/>
</dbReference>
<evidence type="ECO:0000313" key="2">
    <source>
        <dbReference type="Proteomes" id="UP001356427"/>
    </source>
</evidence>
<proteinExistence type="predicted"/>
<accession>A0AAN8Q3M4</accession>
<dbReference type="AlphaFoldDB" id="A0AAN8Q3M4"/>
<dbReference type="Proteomes" id="UP001356427">
    <property type="component" value="Unassembled WGS sequence"/>
</dbReference>
<organism evidence="1 2">
    <name type="scientific">Coregonus suidteri</name>
    <dbReference type="NCBI Taxonomy" id="861788"/>
    <lineage>
        <taxon>Eukaryota</taxon>
        <taxon>Metazoa</taxon>
        <taxon>Chordata</taxon>
        <taxon>Craniata</taxon>
        <taxon>Vertebrata</taxon>
        <taxon>Euteleostomi</taxon>
        <taxon>Actinopterygii</taxon>
        <taxon>Neopterygii</taxon>
        <taxon>Teleostei</taxon>
        <taxon>Protacanthopterygii</taxon>
        <taxon>Salmoniformes</taxon>
        <taxon>Salmonidae</taxon>
        <taxon>Coregoninae</taxon>
        <taxon>Coregonus</taxon>
    </lineage>
</organism>
<dbReference type="GO" id="GO:0016887">
    <property type="term" value="F:ATP hydrolysis activity"/>
    <property type="evidence" value="ECO:0007669"/>
    <property type="project" value="InterPro"/>
</dbReference>
<dbReference type="GO" id="GO:0006511">
    <property type="term" value="P:ubiquitin-dependent protein catabolic process"/>
    <property type="evidence" value="ECO:0007669"/>
    <property type="project" value="TreeGrafter"/>
</dbReference>
<gene>
    <name evidence="1" type="ORF">J4Q44_G00391380</name>
</gene>
<feature type="non-terminal residue" evidence="1">
    <location>
        <position position="271"/>
    </location>
</feature>
<feature type="non-terminal residue" evidence="1">
    <location>
        <position position="1"/>
    </location>
</feature>
<dbReference type="GO" id="GO:0004842">
    <property type="term" value="F:ubiquitin-protein transferase activity"/>
    <property type="evidence" value="ECO:0007669"/>
    <property type="project" value="InterPro"/>
</dbReference>
<dbReference type="GO" id="GO:0005829">
    <property type="term" value="C:cytosol"/>
    <property type="evidence" value="ECO:0007669"/>
    <property type="project" value="TreeGrafter"/>
</dbReference>
<dbReference type="GO" id="GO:0002040">
    <property type="term" value="P:sprouting angiogenesis"/>
    <property type="evidence" value="ECO:0007669"/>
    <property type="project" value="TreeGrafter"/>
</dbReference>
<reference evidence="1 2" key="1">
    <citation type="submission" date="2021-04" db="EMBL/GenBank/DDBJ databases">
        <authorList>
            <person name="De Guttry C."/>
            <person name="Zahm M."/>
            <person name="Klopp C."/>
            <person name="Cabau C."/>
            <person name="Louis A."/>
            <person name="Berthelot C."/>
            <person name="Parey E."/>
            <person name="Roest Crollius H."/>
            <person name="Montfort J."/>
            <person name="Robinson-Rechavi M."/>
            <person name="Bucao C."/>
            <person name="Bouchez O."/>
            <person name="Gislard M."/>
            <person name="Lluch J."/>
            <person name="Milhes M."/>
            <person name="Lampietro C."/>
            <person name="Lopez Roques C."/>
            <person name="Donnadieu C."/>
            <person name="Braasch I."/>
            <person name="Desvignes T."/>
            <person name="Postlethwait J."/>
            <person name="Bobe J."/>
            <person name="Wedekind C."/>
            <person name="Guiguen Y."/>
        </authorList>
    </citation>
    <scope>NUCLEOTIDE SEQUENCE [LARGE SCALE GENOMIC DNA]</scope>
    <source>
        <strain evidence="1">Cs_M1</strain>
        <tissue evidence="1">Blood</tissue>
    </source>
</reference>
<dbReference type="PANTHER" id="PTHR22605:SF18">
    <property type="entry name" value="E3 UBIQUITIN-PROTEIN LIGASE RNF213-ALPHA"/>
    <property type="match status" value="1"/>
</dbReference>
<protein>
    <submittedName>
        <fullName evidence="1">Uncharacterized protein</fullName>
    </submittedName>
</protein>
<dbReference type="GO" id="GO:0016020">
    <property type="term" value="C:membrane"/>
    <property type="evidence" value="ECO:0007669"/>
    <property type="project" value="TreeGrafter"/>
</dbReference>
<comment type="caution">
    <text evidence="1">The sequence shown here is derived from an EMBL/GenBank/DDBJ whole genome shotgun (WGS) entry which is preliminary data.</text>
</comment>
<dbReference type="PANTHER" id="PTHR22605">
    <property type="entry name" value="RZ-TYPE DOMAIN-CONTAINING PROTEIN"/>
    <property type="match status" value="1"/>
</dbReference>
<keyword evidence="2" id="KW-1185">Reference proteome</keyword>
<dbReference type="EMBL" id="JAGTTL010001396">
    <property type="protein sequence ID" value="KAK6278347.1"/>
    <property type="molecule type" value="Genomic_DNA"/>
</dbReference>